<dbReference type="InterPro" id="IPR016161">
    <property type="entry name" value="Ald_DH/histidinol_DH"/>
</dbReference>
<evidence type="ECO:0000256" key="5">
    <source>
        <dbReference type="ARBA" id="ARBA00022857"/>
    </source>
</evidence>
<evidence type="ECO:0000313" key="10">
    <source>
        <dbReference type="EMBL" id="EMK22940.1"/>
    </source>
</evidence>
<dbReference type="InterPro" id="IPR016162">
    <property type="entry name" value="Ald_DH_N"/>
</dbReference>
<evidence type="ECO:0000256" key="3">
    <source>
        <dbReference type="ARBA" id="ARBA00022605"/>
    </source>
</evidence>
<evidence type="ECO:0000256" key="2">
    <source>
        <dbReference type="ARBA" id="ARBA00022490"/>
    </source>
</evidence>
<comment type="catalytic activity">
    <reaction evidence="7 8">
        <text>L-glutamate 5-semialdehyde + phosphate + NADP(+) = L-glutamyl 5-phosphate + NADPH + H(+)</text>
        <dbReference type="Rhea" id="RHEA:19541"/>
        <dbReference type="ChEBI" id="CHEBI:15378"/>
        <dbReference type="ChEBI" id="CHEBI:43474"/>
        <dbReference type="ChEBI" id="CHEBI:57783"/>
        <dbReference type="ChEBI" id="CHEBI:58066"/>
        <dbReference type="ChEBI" id="CHEBI:58274"/>
        <dbReference type="ChEBI" id="CHEBI:58349"/>
        <dbReference type="EC" id="1.2.1.41"/>
    </reaction>
</comment>
<proteinExistence type="inferred from homology"/>
<dbReference type="PANTHER" id="PTHR11063:SF8">
    <property type="entry name" value="DELTA-1-PYRROLINE-5-CARBOXYLATE SYNTHASE"/>
    <property type="match status" value="1"/>
</dbReference>
<comment type="subcellular location">
    <subcellularLocation>
        <location evidence="8">Cytoplasm</location>
    </subcellularLocation>
</comment>
<comment type="caution">
    <text evidence="10">The sequence shown here is derived from an EMBL/GenBank/DDBJ whole genome shotgun (WGS) entry which is preliminary data.</text>
</comment>
<dbReference type="SUPFAM" id="SSF53720">
    <property type="entry name" value="ALDH-like"/>
    <property type="match status" value="1"/>
</dbReference>
<accession>M6F3J3</accession>
<dbReference type="PIRSF" id="PIRSF000151">
    <property type="entry name" value="GPR"/>
    <property type="match status" value="1"/>
</dbReference>
<comment type="pathway">
    <text evidence="1 8">Amino-acid biosynthesis; L-proline biosynthesis; L-glutamate 5-semialdehyde from L-glutamate: step 2/2.</text>
</comment>
<evidence type="ECO:0000259" key="9">
    <source>
        <dbReference type="Pfam" id="PF00171"/>
    </source>
</evidence>
<dbReference type="GO" id="GO:0004350">
    <property type="term" value="F:glutamate-5-semialdehyde dehydrogenase activity"/>
    <property type="evidence" value="ECO:0007669"/>
    <property type="project" value="UniProtKB-UniRule"/>
</dbReference>
<dbReference type="GO" id="GO:0055129">
    <property type="term" value="P:L-proline biosynthetic process"/>
    <property type="evidence" value="ECO:0007669"/>
    <property type="project" value="UniProtKB-UniRule"/>
</dbReference>
<gene>
    <name evidence="8 10" type="primary">proA</name>
    <name evidence="10" type="ORF">LEP1GSC008_0647</name>
</gene>
<dbReference type="NCBIfam" id="NF001221">
    <property type="entry name" value="PRK00197.1"/>
    <property type="match status" value="1"/>
</dbReference>
<evidence type="ECO:0000256" key="7">
    <source>
        <dbReference type="ARBA" id="ARBA00049024"/>
    </source>
</evidence>
<keyword evidence="4 8" id="KW-0641">Proline biosynthesis</keyword>
<keyword evidence="2 8" id="KW-0963">Cytoplasm</keyword>
<protein>
    <recommendedName>
        <fullName evidence="8">Gamma-glutamyl phosphate reductase</fullName>
        <shortName evidence="8">GPR</shortName>
        <ecNumber evidence="8">1.2.1.41</ecNumber>
    </recommendedName>
    <alternativeName>
        <fullName evidence="8">Glutamate-5-semialdehyde dehydrogenase</fullName>
    </alternativeName>
    <alternativeName>
        <fullName evidence="8">Glutamyl-gamma-semialdehyde dehydrogenase</fullName>
        <shortName evidence="8">GSA dehydrogenase</shortName>
    </alternativeName>
</protein>
<dbReference type="FunFam" id="3.40.309.10:FF:000028">
    <property type="entry name" value="Gamma-glutamyl phosphate reductase"/>
    <property type="match status" value="1"/>
</dbReference>
<dbReference type="OrthoDB" id="9809970at2"/>
<keyword evidence="3 8" id="KW-0028">Amino-acid biosynthesis</keyword>
<dbReference type="PANTHER" id="PTHR11063">
    <property type="entry name" value="GLUTAMATE SEMIALDEHYDE DEHYDROGENASE"/>
    <property type="match status" value="1"/>
</dbReference>
<evidence type="ECO:0000256" key="1">
    <source>
        <dbReference type="ARBA" id="ARBA00004985"/>
    </source>
</evidence>
<dbReference type="InterPro" id="IPR000965">
    <property type="entry name" value="GPR_dom"/>
</dbReference>
<evidence type="ECO:0000313" key="11">
    <source>
        <dbReference type="Proteomes" id="UP000011980"/>
    </source>
</evidence>
<dbReference type="GO" id="GO:0005737">
    <property type="term" value="C:cytoplasm"/>
    <property type="evidence" value="ECO:0007669"/>
    <property type="project" value="UniProtKB-SubCell"/>
</dbReference>
<dbReference type="Proteomes" id="UP000011980">
    <property type="component" value="Unassembled WGS sequence"/>
</dbReference>
<sequence length="416" mass="45754">MKEIEYVQDLCSRAKKASKILKQLSSSKKNKILLSLADLLEKRKTEILSANELDLKDGKEKQLSSALMDRLLLNEKRIFTMASAVREIAALPDPIGEVTRGITLPNGLELVTRRVPLGVVMVIYESRPNVTIDVGALSFKSGNACILRGGSEAFYSNEILIKLFHEILIKEEVDIGSVAFVDKTDRSFMIPFLQQTSLIDIVVPRGGEGLIRFVSENSKIPVVKHDKGVCNLYIDQDADPEKVIPIVVNSKVQRPGVCNSTENLILHNGYPFRKELLEALAKEGVELLLDPSALTLYPKGKPAKEQDYLEEFLDLRLSVKTVSSLEEALTFIEKTSSGHTEAIVTEDLNTARIFTNSLDSAALFINCSTRFHDGGEFGLGAEVGISTGKLHVRGPMGLVHLTTTTTYVTGNGQIRG</sequence>
<dbReference type="GO" id="GO:0050661">
    <property type="term" value="F:NADP binding"/>
    <property type="evidence" value="ECO:0007669"/>
    <property type="project" value="InterPro"/>
</dbReference>
<evidence type="ECO:0000256" key="6">
    <source>
        <dbReference type="ARBA" id="ARBA00023002"/>
    </source>
</evidence>
<name>M6F3J3_9LEPT</name>
<dbReference type="RefSeq" id="WP_020763747.1">
    <property type="nucleotide sequence ID" value="NZ_ANCE01000155.1"/>
</dbReference>
<dbReference type="CDD" id="cd07079">
    <property type="entry name" value="ALDH_F18-19_ProA-GPR"/>
    <property type="match status" value="1"/>
</dbReference>
<dbReference type="InterPro" id="IPR012134">
    <property type="entry name" value="Glu-5-SA_DH"/>
</dbReference>
<dbReference type="AlphaFoldDB" id="M6F3J3"/>
<organism evidence="10 11">
    <name type="scientific">Leptospira kirschneri serovar Bulgarica str. Nikolaevo</name>
    <dbReference type="NCBI Taxonomy" id="1240687"/>
    <lineage>
        <taxon>Bacteria</taxon>
        <taxon>Pseudomonadati</taxon>
        <taxon>Spirochaetota</taxon>
        <taxon>Spirochaetia</taxon>
        <taxon>Leptospirales</taxon>
        <taxon>Leptospiraceae</taxon>
        <taxon>Leptospira</taxon>
    </lineage>
</organism>
<dbReference type="InterPro" id="IPR016163">
    <property type="entry name" value="Ald_DH_C"/>
</dbReference>
<comment type="similarity">
    <text evidence="8">Belongs to the gamma-glutamyl phosphate reductase family.</text>
</comment>
<dbReference type="HAMAP" id="MF_00412">
    <property type="entry name" value="ProA"/>
    <property type="match status" value="1"/>
</dbReference>
<dbReference type="InterPro" id="IPR020593">
    <property type="entry name" value="G-glutamylP_reductase_CS"/>
</dbReference>
<dbReference type="PROSITE" id="PS01223">
    <property type="entry name" value="PROA"/>
    <property type="match status" value="1"/>
</dbReference>
<dbReference type="PATRIC" id="fig|1240687.3.peg.3206"/>
<dbReference type="EMBL" id="ANCE01000155">
    <property type="protein sequence ID" value="EMK22940.1"/>
    <property type="molecule type" value="Genomic_DNA"/>
</dbReference>
<dbReference type="InterPro" id="IPR015590">
    <property type="entry name" value="Aldehyde_DH_dom"/>
</dbReference>
<dbReference type="NCBIfam" id="TIGR00407">
    <property type="entry name" value="proA"/>
    <property type="match status" value="1"/>
</dbReference>
<dbReference type="EC" id="1.2.1.41" evidence="8"/>
<keyword evidence="5 8" id="KW-0521">NADP</keyword>
<dbReference type="Pfam" id="PF00171">
    <property type="entry name" value="Aldedh"/>
    <property type="match status" value="1"/>
</dbReference>
<dbReference type="UniPathway" id="UPA00098">
    <property type="reaction ID" value="UER00360"/>
</dbReference>
<comment type="function">
    <text evidence="8">Catalyzes the NADPH-dependent reduction of L-glutamate 5-phosphate into L-glutamate 5-semialdehyde and phosphate. The product spontaneously undergoes cyclization to form 1-pyrroline-5-carboxylate.</text>
</comment>
<reference evidence="10 11" key="1">
    <citation type="submission" date="2013-01" db="EMBL/GenBank/DDBJ databases">
        <authorList>
            <person name="Harkins D.M."/>
            <person name="Durkin A.S."/>
            <person name="Brinkac L.M."/>
            <person name="Haft D.H."/>
            <person name="Selengut J.D."/>
            <person name="Sanka R."/>
            <person name="DePew J."/>
            <person name="Purushe J."/>
            <person name="Galloway R.L."/>
            <person name="Vinetz J.M."/>
            <person name="Sutton G.G."/>
            <person name="Nierman W.C."/>
            <person name="Fouts D.E."/>
        </authorList>
    </citation>
    <scope>NUCLEOTIDE SEQUENCE [LARGE SCALE GENOMIC DNA]</scope>
    <source>
        <strain evidence="10 11">Nikolaevo</strain>
    </source>
</reference>
<dbReference type="Gene3D" id="3.40.605.10">
    <property type="entry name" value="Aldehyde Dehydrogenase, Chain A, domain 1"/>
    <property type="match status" value="1"/>
</dbReference>
<evidence type="ECO:0000256" key="4">
    <source>
        <dbReference type="ARBA" id="ARBA00022650"/>
    </source>
</evidence>
<dbReference type="Gene3D" id="3.40.309.10">
    <property type="entry name" value="Aldehyde Dehydrogenase, Chain A, domain 2"/>
    <property type="match status" value="1"/>
</dbReference>
<evidence type="ECO:0000256" key="8">
    <source>
        <dbReference type="HAMAP-Rule" id="MF_00412"/>
    </source>
</evidence>
<keyword evidence="6 8" id="KW-0560">Oxidoreductase</keyword>
<feature type="domain" description="Aldehyde dehydrogenase" evidence="9">
    <location>
        <begin position="6"/>
        <end position="282"/>
    </location>
</feature>